<evidence type="ECO:0000256" key="2">
    <source>
        <dbReference type="ARBA" id="ARBA00022694"/>
    </source>
</evidence>
<dbReference type="SUPFAM" id="SSF82704">
    <property type="entry name" value="AlbA-like"/>
    <property type="match status" value="1"/>
</dbReference>
<dbReference type="InterPro" id="IPR036882">
    <property type="entry name" value="Alba-like_dom_sf"/>
</dbReference>
<feature type="compositionally biased region" description="Basic residues" evidence="4">
    <location>
        <begin position="42"/>
        <end position="57"/>
    </location>
</feature>
<evidence type="ECO:0000256" key="1">
    <source>
        <dbReference type="ARBA" id="ARBA00004123"/>
    </source>
</evidence>
<evidence type="ECO:0000256" key="4">
    <source>
        <dbReference type="SAM" id="MobiDB-lite"/>
    </source>
</evidence>
<dbReference type="OrthoDB" id="416729at2759"/>
<dbReference type="InterPro" id="IPR014612">
    <property type="entry name" value="Pop7/Rpp20"/>
</dbReference>
<evidence type="ECO:0000256" key="3">
    <source>
        <dbReference type="ARBA" id="ARBA00023242"/>
    </source>
</evidence>
<keyword evidence="3" id="KW-0539">Nucleus</keyword>
<reference evidence="5" key="1">
    <citation type="journal article" date="2021" name="Genome Biol. Evol.">
        <title>The assembled and annotated genome of the fairy-ring fungus Marasmius oreades.</title>
        <authorList>
            <person name="Hiltunen M."/>
            <person name="Ament-Velasquez S.L."/>
            <person name="Johannesson H."/>
        </authorList>
    </citation>
    <scope>NUCLEOTIDE SEQUENCE</scope>
    <source>
        <strain evidence="5">03SP1</strain>
    </source>
</reference>
<dbReference type="AlphaFoldDB" id="A0A9P7UNX3"/>
<organism evidence="5 6">
    <name type="scientific">Marasmius oreades</name>
    <name type="common">fairy-ring Marasmius</name>
    <dbReference type="NCBI Taxonomy" id="181124"/>
    <lineage>
        <taxon>Eukaryota</taxon>
        <taxon>Fungi</taxon>
        <taxon>Dikarya</taxon>
        <taxon>Basidiomycota</taxon>
        <taxon>Agaricomycotina</taxon>
        <taxon>Agaricomycetes</taxon>
        <taxon>Agaricomycetidae</taxon>
        <taxon>Agaricales</taxon>
        <taxon>Marasmiineae</taxon>
        <taxon>Marasmiaceae</taxon>
        <taxon>Marasmius</taxon>
    </lineage>
</organism>
<feature type="region of interest" description="Disordered" evidence="4">
    <location>
        <begin position="1"/>
        <end position="60"/>
    </location>
</feature>
<dbReference type="EMBL" id="CM032190">
    <property type="protein sequence ID" value="KAG7086449.1"/>
    <property type="molecule type" value="Genomic_DNA"/>
</dbReference>
<dbReference type="GO" id="GO:0000172">
    <property type="term" value="C:ribonuclease MRP complex"/>
    <property type="evidence" value="ECO:0007669"/>
    <property type="project" value="InterPro"/>
</dbReference>
<dbReference type="GO" id="GO:0001682">
    <property type="term" value="P:tRNA 5'-leader removal"/>
    <property type="evidence" value="ECO:0007669"/>
    <property type="project" value="InterPro"/>
</dbReference>
<dbReference type="Proteomes" id="UP001049176">
    <property type="component" value="Chromosome 10"/>
</dbReference>
<dbReference type="KEGG" id="more:E1B28_002402"/>
<sequence>MSTANGPARKRLKLTSENSSAQAAPIQRPAEKPENEKETSASHKKGKKSTSTRRRLVAPRPFPVVAKSVSATGPRSGHHEKKNYISITRKTSLSTYMRRCKDLVLKNGYKTLYLSAMGAAIPHLLRLTSALPPILPYASNEIQAEVTTSTTQVMDEIIPDDEDEDIEFDKRSKSTLMATIKIRGGDQCHPPPDSTKSKKRKRGTGGSMAKCQDAESGSVAMIVLEEPEQVDMEMV</sequence>
<dbReference type="RefSeq" id="XP_043002920.1">
    <property type="nucleotide sequence ID" value="XM_043159320.1"/>
</dbReference>
<feature type="region of interest" description="Disordered" evidence="4">
    <location>
        <begin position="183"/>
        <end position="220"/>
    </location>
</feature>
<comment type="subcellular location">
    <subcellularLocation>
        <location evidence="1">Nucleus</location>
    </subcellularLocation>
</comment>
<feature type="compositionally biased region" description="Basic and acidic residues" evidence="4">
    <location>
        <begin position="29"/>
        <end position="41"/>
    </location>
</feature>
<proteinExistence type="predicted"/>
<dbReference type="GeneID" id="66071478"/>
<name>A0A9P7UNX3_9AGAR</name>
<accession>A0A9P7UNX3</accession>
<dbReference type="Gene3D" id="3.30.110.20">
    <property type="entry name" value="Alba-like domain"/>
    <property type="match status" value="1"/>
</dbReference>
<evidence type="ECO:0000313" key="6">
    <source>
        <dbReference type="Proteomes" id="UP001049176"/>
    </source>
</evidence>
<dbReference type="GO" id="GO:0003676">
    <property type="term" value="F:nucleic acid binding"/>
    <property type="evidence" value="ECO:0007669"/>
    <property type="project" value="InterPro"/>
</dbReference>
<dbReference type="Pfam" id="PF12328">
    <property type="entry name" value="Rpp20"/>
    <property type="match status" value="1"/>
</dbReference>
<protein>
    <submittedName>
        <fullName evidence="5">Uncharacterized protein</fullName>
    </submittedName>
</protein>
<dbReference type="GO" id="GO:0005655">
    <property type="term" value="C:nucleolar ribonuclease P complex"/>
    <property type="evidence" value="ECO:0007669"/>
    <property type="project" value="InterPro"/>
</dbReference>
<comment type="caution">
    <text evidence="5">The sequence shown here is derived from an EMBL/GenBank/DDBJ whole genome shotgun (WGS) entry which is preliminary data.</text>
</comment>
<gene>
    <name evidence="5" type="ORF">E1B28_002402</name>
</gene>
<keyword evidence="6" id="KW-1185">Reference proteome</keyword>
<keyword evidence="2" id="KW-0819">tRNA processing</keyword>
<evidence type="ECO:0000313" key="5">
    <source>
        <dbReference type="EMBL" id="KAG7086449.1"/>
    </source>
</evidence>